<protein>
    <submittedName>
        <fullName evidence="3">Tripartite tricarboxylate transporter TctB family protein</fullName>
    </submittedName>
</protein>
<accession>A0A316JHS9</accession>
<sequence length="170" mass="18459">MTGSEQQRQRRPDGAAQQHVKPDYAALVIAFVLAAIAIAIAWATAYGNAILSYSPVGPKTVPYIIAAGLFGLAIWTVIEALRGDFPEREQQEIAPMAWIIGGLALQMLTMKSIGFSLSTGLLFAATARGFGYRKFWISLPVGIIFAFALWVVFARGLQLSLPAGWLEQFV</sequence>
<dbReference type="Pfam" id="PF07331">
    <property type="entry name" value="TctB"/>
    <property type="match status" value="1"/>
</dbReference>
<dbReference type="RefSeq" id="WP_109705680.1">
    <property type="nucleotide sequence ID" value="NZ_QGDB01000002.1"/>
</dbReference>
<dbReference type="Proteomes" id="UP000245865">
    <property type="component" value="Unassembled WGS sequence"/>
</dbReference>
<name>A0A316JHS9_9HYPH</name>
<evidence type="ECO:0000313" key="4">
    <source>
        <dbReference type="Proteomes" id="UP000245865"/>
    </source>
</evidence>
<dbReference type="InterPro" id="IPR009936">
    <property type="entry name" value="DUF1468"/>
</dbReference>
<keyword evidence="4" id="KW-1185">Reference proteome</keyword>
<feature type="transmembrane region" description="Helical" evidence="1">
    <location>
        <begin position="63"/>
        <end position="81"/>
    </location>
</feature>
<gene>
    <name evidence="3" type="ORF">DKP76_06880</name>
</gene>
<keyword evidence="1" id="KW-0472">Membrane</keyword>
<dbReference type="OrthoDB" id="7347328at2"/>
<feature type="transmembrane region" description="Helical" evidence="1">
    <location>
        <begin position="24"/>
        <end position="43"/>
    </location>
</feature>
<keyword evidence="1" id="KW-1133">Transmembrane helix</keyword>
<evidence type="ECO:0000313" key="3">
    <source>
        <dbReference type="EMBL" id="PWL18783.1"/>
    </source>
</evidence>
<feature type="domain" description="DUF1468" evidence="2">
    <location>
        <begin position="28"/>
        <end position="162"/>
    </location>
</feature>
<proteinExistence type="predicted"/>
<evidence type="ECO:0000256" key="1">
    <source>
        <dbReference type="SAM" id="Phobius"/>
    </source>
</evidence>
<organism evidence="3 4">
    <name type="scientific">Falsochrobactrum shanghaiense</name>
    <dbReference type="NCBI Taxonomy" id="2201899"/>
    <lineage>
        <taxon>Bacteria</taxon>
        <taxon>Pseudomonadati</taxon>
        <taxon>Pseudomonadota</taxon>
        <taxon>Alphaproteobacteria</taxon>
        <taxon>Hyphomicrobiales</taxon>
        <taxon>Brucellaceae</taxon>
        <taxon>Falsochrobactrum</taxon>
    </lineage>
</organism>
<comment type="caution">
    <text evidence="3">The sequence shown here is derived from an EMBL/GenBank/DDBJ whole genome shotgun (WGS) entry which is preliminary data.</text>
</comment>
<reference evidence="3 4" key="1">
    <citation type="submission" date="2018-05" db="EMBL/GenBank/DDBJ databases">
        <title>Comparative genomic sequence analysis between strain HN4 and CCM 8460T (Falsochrobactrum ovis) will provide more evidence to prove that HN4 is a new species of Falsochrobactrum.</title>
        <authorList>
            <person name="Lyu W."/>
            <person name="Sun L."/>
            <person name="Yao L."/>
        </authorList>
    </citation>
    <scope>NUCLEOTIDE SEQUENCE [LARGE SCALE GENOMIC DNA]</scope>
    <source>
        <strain evidence="3 4">HN4</strain>
    </source>
</reference>
<dbReference type="EMBL" id="QGDB01000002">
    <property type="protein sequence ID" value="PWL18783.1"/>
    <property type="molecule type" value="Genomic_DNA"/>
</dbReference>
<dbReference type="AlphaFoldDB" id="A0A316JHS9"/>
<keyword evidence="1" id="KW-0812">Transmembrane</keyword>
<evidence type="ECO:0000259" key="2">
    <source>
        <dbReference type="Pfam" id="PF07331"/>
    </source>
</evidence>
<feature type="transmembrane region" description="Helical" evidence="1">
    <location>
        <begin position="135"/>
        <end position="153"/>
    </location>
</feature>